<dbReference type="PANTHER" id="PTHR21404">
    <property type="entry name" value="HEN1"/>
    <property type="match status" value="1"/>
</dbReference>
<evidence type="ECO:0000256" key="8">
    <source>
        <dbReference type="ARBA" id="ARBA00022842"/>
    </source>
</evidence>
<evidence type="ECO:0000256" key="2">
    <source>
        <dbReference type="ARBA" id="ARBA00009026"/>
    </source>
</evidence>
<reference evidence="15 16" key="1">
    <citation type="submission" date="2019-08" db="EMBL/GenBank/DDBJ databases">
        <title>Bradymonadales sp. TMQ2.</title>
        <authorList>
            <person name="Liang Q."/>
        </authorList>
    </citation>
    <scope>NUCLEOTIDE SEQUENCE [LARGE SCALE GENOMIC DNA]</scope>
    <source>
        <strain evidence="15 16">TMQ2</strain>
    </source>
</reference>
<dbReference type="RefSeq" id="WP_146973230.1">
    <property type="nucleotide sequence ID" value="NZ_VOSL01000020.1"/>
</dbReference>
<keyword evidence="4 15" id="KW-0489">Methyltransferase</keyword>
<dbReference type="CDD" id="cd02440">
    <property type="entry name" value="AdoMet_MTases"/>
    <property type="match status" value="1"/>
</dbReference>
<comment type="catalytic activity">
    <reaction evidence="12">
        <text>small RNA 3'-end nucleotide + S-adenosyl-L-methionine = small RNA 3'-end 2'-O-methylnucleotide + S-adenosyl-L-homocysteine + H(+)</text>
        <dbReference type="Rhea" id="RHEA:37887"/>
        <dbReference type="Rhea" id="RHEA-COMP:10415"/>
        <dbReference type="Rhea" id="RHEA-COMP:10416"/>
        <dbReference type="ChEBI" id="CHEBI:15378"/>
        <dbReference type="ChEBI" id="CHEBI:57856"/>
        <dbReference type="ChEBI" id="CHEBI:59789"/>
        <dbReference type="ChEBI" id="CHEBI:74896"/>
        <dbReference type="ChEBI" id="CHEBI:74898"/>
        <dbReference type="EC" id="2.1.1.386"/>
    </reaction>
</comment>
<dbReference type="GO" id="GO:0031047">
    <property type="term" value="P:regulatory ncRNA-mediated gene silencing"/>
    <property type="evidence" value="ECO:0007669"/>
    <property type="project" value="UniProtKB-KW"/>
</dbReference>
<evidence type="ECO:0000256" key="1">
    <source>
        <dbReference type="ARBA" id="ARBA00001946"/>
    </source>
</evidence>
<dbReference type="EC" id="2.1.1.386" evidence="11"/>
<dbReference type="OrthoDB" id="9795085at2"/>
<protein>
    <recommendedName>
        <fullName evidence="3">Small RNA 2'-O-methyltransferase</fullName>
        <ecNumber evidence="11">2.1.1.386</ecNumber>
    </recommendedName>
</protein>
<feature type="domain" description="Hen1 N-terminal" evidence="14">
    <location>
        <begin position="1"/>
        <end position="241"/>
    </location>
</feature>
<keyword evidence="10" id="KW-0943">RNA-mediated gene silencing</keyword>
<evidence type="ECO:0000256" key="11">
    <source>
        <dbReference type="ARBA" id="ARBA00035025"/>
    </source>
</evidence>
<gene>
    <name evidence="15" type="ORF">FRC96_04565</name>
</gene>
<dbReference type="SUPFAM" id="SSF53335">
    <property type="entry name" value="S-adenosyl-L-methionine-dependent methyltransferases"/>
    <property type="match status" value="1"/>
</dbReference>
<proteinExistence type="inferred from homology"/>
<dbReference type="AlphaFoldDB" id="A0A5C6XDU0"/>
<keyword evidence="8" id="KW-0460">Magnesium</keyword>
<dbReference type="InterPro" id="IPR029063">
    <property type="entry name" value="SAM-dependent_MTases_sf"/>
</dbReference>
<evidence type="ECO:0000256" key="3">
    <source>
        <dbReference type="ARBA" id="ARBA00021330"/>
    </source>
</evidence>
<keyword evidence="6" id="KW-0949">S-adenosyl-L-methionine</keyword>
<comment type="similarity">
    <text evidence="2">Belongs to the methyltransferase superfamily. HEN1 family.</text>
</comment>
<evidence type="ECO:0000313" key="15">
    <source>
        <dbReference type="EMBL" id="TXD41264.1"/>
    </source>
</evidence>
<evidence type="ECO:0000256" key="5">
    <source>
        <dbReference type="ARBA" id="ARBA00022679"/>
    </source>
</evidence>
<comment type="cofactor">
    <cofactor evidence="1">
        <name>Mg(2+)</name>
        <dbReference type="ChEBI" id="CHEBI:18420"/>
    </cofactor>
</comment>
<keyword evidence="5 15" id="KW-0808">Transferase</keyword>
<keyword evidence="7" id="KW-0479">Metal-binding</keyword>
<evidence type="ECO:0000259" key="14">
    <source>
        <dbReference type="Pfam" id="PF12623"/>
    </source>
</evidence>
<evidence type="ECO:0000256" key="10">
    <source>
        <dbReference type="ARBA" id="ARBA00023158"/>
    </source>
</evidence>
<dbReference type="EMBL" id="VOSL01000020">
    <property type="protein sequence ID" value="TXD41264.1"/>
    <property type="molecule type" value="Genomic_DNA"/>
</dbReference>
<dbReference type="InterPro" id="IPR013217">
    <property type="entry name" value="Methyltransf_12"/>
</dbReference>
<evidence type="ECO:0000313" key="16">
    <source>
        <dbReference type="Proteomes" id="UP000321046"/>
    </source>
</evidence>
<accession>A0A5C6XDU0</accession>
<evidence type="ECO:0000256" key="4">
    <source>
        <dbReference type="ARBA" id="ARBA00022603"/>
    </source>
</evidence>
<dbReference type="GO" id="GO:0001510">
    <property type="term" value="P:RNA methylation"/>
    <property type="evidence" value="ECO:0007669"/>
    <property type="project" value="InterPro"/>
</dbReference>
<evidence type="ECO:0000259" key="13">
    <source>
        <dbReference type="Pfam" id="PF08242"/>
    </source>
</evidence>
<dbReference type="Gene3D" id="3.40.50.150">
    <property type="entry name" value="Vaccinia Virus protein VP39"/>
    <property type="match status" value="1"/>
</dbReference>
<name>A0A5C6XDU0_9DELT</name>
<evidence type="ECO:0000256" key="12">
    <source>
        <dbReference type="ARBA" id="ARBA00048418"/>
    </source>
</evidence>
<feature type="domain" description="Methyltransferase type 12" evidence="13">
    <location>
        <begin position="290"/>
        <end position="390"/>
    </location>
</feature>
<dbReference type="GO" id="GO:0046872">
    <property type="term" value="F:metal ion binding"/>
    <property type="evidence" value="ECO:0007669"/>
    <property type="project" value="UniProtKB-KW"/>
</dbReference>
<dbReference type="PANTHER" id="PTHR21404:SF3">
    <property type="entry name" value="SMALL RNA 2'-O-METHYLTRANSFERASE"/>
    <property type="match status" value="1"/>
</dbReference>
<dbReference type="GO" id="GO:0003723">
    <property type="term" value="F:RNA binding"/>
    <property type="evidence" value="ECO:0007669"/>
    <property type="project" value="UniProtKB-KW"/>
</dbReference>
<dbReference type="InterPro" id="IPR024740">
    <property type="entry name" value="Hen1_N"/>
</dbReference>
<evidence type="ECO:0000256" key="7">
    <source>
        <dbReference type="ARBA" id="ARBA00022723"/>
    </source>
</evidence>
<dbReference type="InterPro" id="IPR026610">
    <property type="entry name" value="Hen1"/>
</dbReference>
<evidence type="ECO:0000256" key="6">
    <source>
        <dbReference type="ARBA" id="ARBA00022691"/>
    </source>
</evidence>
<dbReference type="Proteomes" id="UP000321046">
    <property type="component" value="Unassembled WGS sequence"/>
</dbReference>
<organism evidence="15 16">
    <name type="scientific">Lujinxingia vulgaris</name>
    <dbReference type="NCBI Taxonomy" id="2600176"/>
    <lineage>
        <taxon>Bacteria</taxon>
        <taxon>Deltaproteobacteria</taxon>
        <taxon>Bradymonadales</taxon>
        <taxon>Lujinxingiaceae</taxon>
        <taxon>Lujinxingia</taxon>
    </lineage>
</organism>
<dbReference type="InterPro" id="IPR038546">
    <property type="entry name" value="Hen1_N_sf"/>
</dbReference>
<evidence type="ECO:0000256" key="9">
    <source>
        <dbReference type="ARBA" id="ARBA00022884"/>
    </source>
</evidence>
<dbReference type="Gene3D" id="3.30.1610.20">
    <property type="entry name" value="Hen1, N-terminal domain"/>
    <property type="match status" value="1"/>
</dbReference>
<dbReference type="GO" id="GO:0090486">
    <property type="term" value="F:small RNA 2'-O-methyltransferase activity"/>
    <property type="evidence" value="ECO:0007669"/>
    <property type="project" value="UniProtKB-EC"/>
</dbReference>
<sequence>MLLTISTTHQPATDLGYLLYKHPERAQSFDVASGKVHVFYPEASEERCTAAMLLEVDPVRLVRGNEGAHGEGWTLRQYVNDRPYVASSFVSVALGVVFRSAMAGQCKERPELATKAIDLRVELSAVPCPGDGAMIARLFEPLGYQVEATRLPLDPAFPAWGGSPCFAVTLTATMPLSQMLGHLYVLLPVLDGEKHYWVGDAEVDKLLRYGQGWLEPHPERELIARRYLKFRGLTKDALKALREDDDAPADDARIDDATVSESTEPHVTLQSRRMDAVASAIVASGATRVLDLGCGEGQLMERLRDYAQFEKFVGVDVSYRELERAARRLRLEGWPDVQDQRVVLMQGSLLYRDRRLAEFDAAALVEVIEHLDPPRLATLEEMVFRHMRPRTLVVTTPNREYNSVWESLPAGGRRHDDHRFEWTREQFQGWGDGLAERFGYEVRYRGIGDEVEGVGAPTQMGVFTRGEEVGRG</sequence>
<dbReference type="NCBIfam" id="TIGR04074">
    <property type="entry name" value="bacter_Hen1"/>
    <property type="match status" value="1"/>
</dbReference>
<dbReference type="InterPro" id="IPR024026">
    <property type="entry name" value="3'-RNA_MeTfrase_Hen1_bac"/>
</dbReference>
<dbReference type="Pfam" id="PF08242">
    <property type="entry name" value="Methyltransf_12"/>
    <property type="match status" value="1"/>
</dbReference>
<keyword evidence="9" id="KW-0694">RNA-binding</keyword>
<dbReference type="Pfam" id="PF12623">
    <property type="entry name" value="Hen1_L"/>
    <property type="match status" value="1"/>
</dbReference>
<comment type="caution">
    <text evidence="15">The sequence shown here is derived from an EMBL/GenBank/DDBJ whole genome shotgun (WGS) entry which is preliminary data.</text>
</comment>